<gene>
    <name evidence="8 11" type="primary">bamA</name>
    <name evidence="11" type="ORF">FOM92_05115</name>
</gene>
<sequence length="893" mass="99635" precursor="true">MNFKALGIYLMGSTALAATGTMTLVAPAYAQGAPSTAQPAPVAPAEQIQSITVVGTQRLEPDTVRSYMRLRVGQNWSQVAADQALKDLYATELFADVAIRNNSGAVVVEVRENPVVNRIILEGNKRLKNDKIEPEIKLAPRQIYSRSKVRADVARIVELYKRQGRFAATIEPKLVQLDQNRVDIVFEITEGPKSKVQQINIIGNDKFSDDRLRGEMVTKQARFYRFFSSGTSYDPDRLAFDQQKLRQFYLTQGYADFRVVSAVAELTPDKQDFIITYVVEEGERYKFGDVKVESQIRDFDSEKLTATLRMKKGDWYDAKMVEDTVESLSETAGLFGYAFADVNPNFNRDKETLTMGITFDVAESQRVFVERIDINGNTLTQDKVVRREFRLNEGDAFNSIQVKRTADRIKSLGYFQEDLEVEQAQGSAPDRIVLTTNVEEKATGELSLSAGFSSIENFIFQGSIKQRNFRGLGQELRTNISYSSYSKSAEIGFTEPYLFDRSIAISGDIFRRDLNSFNFFNNQRNTTYEQATTGAQIRVGVPINEYLYFQGRYGISQDDISLDRNTFFTDPDGTGPLPAACDPILAGRFLCDAIGNRLTSSIGYTLLYDNRDNRIRPTRGQSFGISQDFAGLGGSVKYIKTRVNADKYWRLFGTNFVLGLSAEGGYIHPLENRGSKALGIDDVRLTDRFYLGEPQMRGFDIRGIGPRVQRITFNPELQSGVVVNVPVLDRNRIQDDAIGGRFYYLGRAEVQIPLGSGAKELGLRPSVFMDVGSVFGVTKPLLQTVPQREILANGTAGAPLFYTGSFTLDSAGNPTTTLATSTVATNPDGSARTPALQFEERFLGDTWKPRLSVGFGVNWNSPFGPFRIDIARALLKETGDDTKLFTFNVGTQF</sequence>
<evidence type="ECO:0000256" key="6">
    <source>
        <dbReference type="ARBA" id="ARBA00023136"/>
    </source>
</evidence>
<evidence type="ECO:0000313" key="12">
    <source>
        <dbReference type="Proteomes" id="UP000320160"/>
    </source>
</evidence>
<dbReference type="InterPro" id="IPR000184">
    <property type="entry name" value="Bac_surfAg_D15"/>
</dbReference>
<dbReference type="OrthoDB" id="9803054at2"/>
<comment type="similarity">
    <text evidence="8">Belongs to the BamA family.</text>
</comment>
<keyword evidence="5 8" id="KW-0677">Repeat</keyword>
<keyword evidence="4 8" id="KW-0732">Signal</keyword>
<dbReference type="PROSITE" id="PS51779">
    <property type="entry name" value="POTRA"/>
    <property type="match status" value="3"/>
</dbReference>
<dbReference type="GO" id="GO:0043165">
    <property type="term" value="P:Gram-negative-bacterium-type cell outer membrane assembly"/>
    <property type="evidence" value="ECO:0007669"/>
    <property type="project" value="UniProtKB-UniRule"/>
</dbReference>
<dbReference type="InterPro" id="IPR039910">
    <property type="entry name" value="D15-like"/>
</dbReference>
<keyword evidence="12" id="KW-1185">Reference proteome</keyword>
<evidence type="ECO:0000313" key="11">
    <source>
        <dbReference type="EMBL" id="TSB05408.1"/>
    </source>
</evidence>
<feature type="signal peptide" evidence="8">
    <location>
        <begin position="1"/>
        <end position="17"/>
    </location>
</feature>
<dbReference type="EMBL" id="VKKU01000001">
    <property type="protein sequence ID" value="TSB05408.1"/>
    <property type="molecule type" value="Genomic_DNA"/>
</dbReference>
<comment type="subcellular location">
    <subcellularLocation>
        <location evidence="8">Cell outer membrane</location>
    </subcellularLocation>
    <subcellularLocation>
        <location evidence="1">Membrane</location>
    </subcellularLocation>
</comment>
<dbReference type="InterPro" id="IPR034746">
    <property type="entry name" value="POTRA"/>
</dbReference>
<dbReference type="Gene3D" id="3.10.20.310">
    <property type="entry name" value="membrane protein fhac"/>
    <property type="match status" value="5"/>
</dbReference>
<dbReference type="InterPro" id="IPR023707">
    <property type="entry name" value="OM_assembly_BamA"/>
</dbReference>
<dbReference type="Pfam" id="PF01103">
    <property type="entry name" value="Omp85"/>
    <property type="match status" value="1"/>
</dbReference>
<comment type="function">
    <text evidence="8">Part of the outer membrane protein assembly complex, which is involved in assembly and insertion of beta-barrel proteins into the outer membrane.</text>
</comment>
<feature type="domain" description="POTRA" evidence="10">
    <location>
        <begin position="114"/>
        <end position="191"/>
    </location>
</feature>
<dbReference type="HAMAP" id="MF_01430">
    <property type="entry name" value="OM_assembly_BamA"/>
    <property type="match status" value="1"/>
</dbReference>
<dbReference type="PANTHER" id="PTHR12815:SF23">
    <property type="entry name" value="OUTER MEMBRANE PROTEIN ASSEMBLY FACTOR BAMA"/>
    <property type="match status" value="1"/>
</dbReference>
<dbReference type="PIRSF" id="PIRSF006076">
    <property type="entry name" value="OM_assembly_OMP85"/>
    <property type="match status" value="1"/>
</dbReference>
<proteinExistence type="inferred from homology"/>
<dbReference type="Pfam" id="PF07244">
    <property type="entry name" value="POTRA"/>
    <property type="match status" value="4"/>
</dbReference>
<evidence type="ECO:0000256" key="9">
    <source>
        <dbReference type="NCBIfam" id="TIGR03303"/>
    </source>
</evidence>
<evidence type="ECO:0000256" key="5">
    <source>
        <dbReference type="ARBA" id="ARBA00022737"/>
    </source>
</evidence>
<evidence type="ECO:0000256" key="7">
    <source>
        <dbReference type="ARBA" id="ARBA00023237"/>
    </source>
</evidence>
<organism evidence="11 12">
    <name type="scientific">Sphingorhabdus contaminans</name>
    <dbReference type="NCBI Taxonomy" id="1343899"/>
    <lineage>
        <taxon>Bacteria</taxon>
        <taxon>Pseudomonadati</taxon>
        <taxon>Pseudomonadota</taxon>
        <taxon>Alphaproteobacteria</taxon>
        <taxon>Sphingomonadales</taxon>
        <taxon>Sphingomonadaceae</taxon>
        <taxon>Sphingorhabdus</taxon>
    </lineage>
</organism>
<keyword evidence="7 8" id="KW-0998">Cell outer membrane</keyword>
<protein>
    <recommendedName>
        <fullName evidence="8 9">Outer membrane protein assembly factor BamA</fullName>
    </recommendedName>
</protein>
<keyword evidence="6 8" id="KW-0472">Membrane</keyword>
<feature type="chain" id="PRO_5022275602" description="Outer membrane protein assembly factor BamA" evidence="8">
    <location>
        <begin position="18"/>
        <end position="893"/>
    </location>
</feature>
<evidence type="ECO:0000259" key="10">
    <source>
        <dbReference type="PROSITE" id="PS51779"/>
    </source>
</evidence>
<comment type="caution">
    <text evidence="11">The sequence shown here is derived from an EMBL/GenBank/DDBJ whole genome shotgun (WGS) entry which is preliminary data.</text>
</comment>
<dbReference type="InterPro" id="IPR010827">
    <property type="entry name" value="BamA/TamA_POTRA"/>
</dbReference>
<evidence type="ECO:0000256" key="2">
    <source>
        <dbReference type="ARBA" id="ARBA00022452"/>
    </source>
</evidence>
<keyword evidence="3 8" id="KW-0812">Transmembrane</keyword>
<feature type="domain" description="POTRA" evidence="10">
    <location>
        <begin position="194"/>
        <end position="282"/>
    </location>
</feature>
<keyword evidence="2 8" id="KW-1134">Transmembrane beta strand</keyword>
<evidence type="ECO:0000256" key="3">
    <source>
        <dbReference type="ARBA" id="ARBA00022692"/>
    </source>
</evidence>
<evidence type="ECO:0000256" key="4">
    <source>
        <dbReference type="ARBA" id="ARBA00022729"/>
    </source>
</evidence>
<dbReference type="PANTHER" id="PTHR12815">
    <property type="entry name" value="SORTING AND ASSEMBLY MACHINERY SAMM50 PROTEIN FAMILY MEMBER"/>
    <property type="match status" value="1"/>
</dbReference>
<dbReference type="Proteomes" id="UP000320160">
    <property type="component" value="Unassembled WGS sequence"/>
</dbReference>
<dbReference type="GO" id="GO:0009279">
    <property type="term" value="C:cell outer membrane"/>
    <property type="evidence" value="ECO:0007669"/>
    <property type="project" value="UniProtKB-SubCell"/>
</dbReference>
<feature type="domain" description="POTRA" evidence="10">
    <location>
        <begin position="367"/>
        <end position="441"/>
    </location>
</feature>
<reference evidence="11 12" key="1">
    <citation type="submission" date="2019-07" db="EMBL/GenBank/DDBJ databases">
        <authorList>
            <person name="Park M."/>
        </authorList>
    </citation>
    <scope>NUCLEOTIDE SEQUENCE [LARGE SCALE GENOMIC DNA]</scope>
    <source>
        <strain evidence="11 12">KCTC32445</strain>
    </source>
</reference>
<name>A0A553WL66_9SPHN</name>
<dbReference type="Gene3D" id="2.40.160.50">
    <property type="entry name" value="membrane protein fhac: a member of the omp85/tpsb transporter family"/>
    <property type="match status" value="1"/>
</dbReference>
<accession>A0A553WL66</accession>
<evidence type="ECO:0000256" key="8">
    <source>
        <dbReference type="HAMAP-Rule" id="MF_01430"/>
    </source>
</evidence>
<comment type="subunit">
    <text evidence="8">Part of the Bam complex.</text>
</comment>
<dbReference type="NCBIfam" id="TIGR03303">
    <property type="entry name" value="OM_YaeT"/>
    <property type="match status" value="1"/>
</dbReference>
<evidence type="ECO:0000256" key="1">
    <source>
        <dbReference type="ARBA" id="ARBA00004370"/>
    </source>
</evidence>
<dbReference type="AlphaFoldDB" id="A0A553WL66"/>
<dbReference type="GO" id="GO:0051205">
    <property type="term" value="P:protein insertion into membrane"/>
    <property type="evidence" value="ECO:0007669"/>
    <property type="project" value="UniProtKB-UniRule"/>
</dbReference>